<organism evidence="1 2">
    <name type="scientific">Candidatus Taylorbacteria bacterium CG10_big_fil_rev_8_21_14_0_10_41_48</name>
    <dbReference type="NCBI Taxonomy" id="1975024"/>
    <lineage>
        <taxon>Bacteria</taxon>
        <taxon>Candidatus Tayloriibacteriota</taxon>
    </lineage>
</organism>
<comment type="caution">
    <text evidence="1">The sequence shown here is derived from an EMBL/GenBank/DDBJ whole genome shotgun (WGS) entry which is preliminary data.</text>
</comment>
<gene>
    <name evidence="1" type="ORF">COV01_02115</name>
</gene>
<dbReference type="EMBL" id="PFEQ01000009">
    <property type="protein sequence ID" value="PJE74270.1"/>
    <property type="molecule type" value="Genomic_DNA"/>
</dbReference>
<evidence type="ECO:0000313" key="1">
    <source>
        <dbReference type="EMBL" id="PJE74270.1"/>
    </source>
</evidence>
<sequence length="90" mass="10861">MKYPPRLKELYLLEALILPKRVEVNRIELKIIKAQNKYRIAVMFKDKKKMHYYDERVCTLVKQKIAKEKMVVPLEKKYNRIQAILQGKLT</sequence>
<evidence type="ECO:0000313" key="2">
    <source>
        <dbReference type="Proteomes" id="UP000228700"/>
    </source>
</evidence>
<name>A0A2M8LCC8_9BACT</name>
<dbReference type="AlphaFoldDB" id="A0A2M8LCC8"/>
<proteinExistence type="predicted"/>
<protein>
    <submittedName>
        <fullName evidence="1">Uncharacterized protein</fullName>
    </submittedName>
</protein>
<reference evidence="2" key="1">
    <citation type="submission" date="2017-09" db="EMBL/GenBank/DDBJ databases">
        <title>Depth-based differentiation of microbial function through sediment-hosted aquifers and enrichment of novel symbionts in the deep terrestrial subsurface.</title>
        <authorList>
            <person name="Probst A.J."/>
            <person name="Ladd B."/>
            <person name="Jarett J.K."/>
            <person name="Geller-Mcgrath D.E."/>
            <person name="Sieber C.M.K."/>
            <person name="Emerson J.B."/>
            <person name="Anantharaman K."/>
            <person name="Thomas B.C."/>
            <person name="Malmstrom R."/>
            <person name="Stieglmeier M."/>
            <person name="Klingl A."/>
            <person name="Woyke T."/>
            <person name="Ryan C.M."/>
            <person name="Banfield J.F."/>
        </authorList>
    </citation>
    <scope>NUCLEOTIDE SEQUENCE [LARGE SCALE GENOMIC DNA]</scope>
</reference>
<accession>A0A2M8LCC8</accession>
<dbReference type="Proteomes" id="UP000228700">
    <property type="component" value="Unassembled WGS sequence"/>
</dbReference>